<feature type="domain" description="NB-ARC" evidence="6">
    <location>
        <begin position="175"/>
        <end position="242"/>
    </location>
</feature>
<dbReference type="InterPro" id="IPR038005">
    <property type="entry name" value="RX-like_CC"/>
</dbReference>
<name>A0A0A9FK93_ARUDO</name>
<evidence type="ECO:0000256" key="2">
    <source>
        <dbReference type="ARBA" id="ARBA00022614"/>
    </source>
</evidence>
<keyword evidence="3" id="KW-0677">Repeat</keyword>
<accession>A0A0A9FK93</accession>
<dbReference type="Gene3D" id="1.20.5.4130">
    <property type="match status" value="1"/>
</dbReference>
<evidence type="ECO:0000313" key="8">
    <source>
        <dbReference type="EMBL" id="JAE13465.1"/>
    </source>
</evidence>
<dbReference type="EMBL" id="GBRH01184431">
    <property type="protein sequence ID" value="JAE13465.1"/>
    <property type="molecule type" value="Transcribed_RNA"/>
</dbReference>
<protein>
    <recommendedName>
        <fullName evidence="9">Rx N-terminal domain-containing protein</fullName>
    </recommendedName>
</protein>
<dbReference type="Pfam" id="PF00931">
    <property type="entry name" value="NB-ARC"/>
    <property type="match status" value="1"/>
</dbReference>
<dbReference type="InterPro" id="IPR002182">
    <property type="entry name" value="NB-ARC"/>
</dbReference>
<dbReference type="InterPro" id="IPR041118">
    <property type="entry name" value="Rx_N"/>
</dbReference>
<dbReference type="GO" id="GO:0043531">
    <property type="term" value="F:ADP binding"/>
    <property type="evidence" value="ECO:0007669"/>
    <property type="project" value="InterPro"/>
</dbReference>
<dbReference type="GO" id="GO:0006952">
    <property type="term" value="P:defense response"/>
    <property type="evidence" value="ECO:0007669"/>
    <property type="project" value="UniProtKB-KW"/>
</dbReference>
<keyword evidence="2" id="KW-0433">Leucine-rich repeat</keyword>
<evidence type="ECO:0008006" key="9">
    <source>
        <dbReference type="Google" id="ProtNLM"/>
    </source>
</evidence>
<dbReference type="SUPFAM" id="SSF52540">
    <property type="entry name" value="P-loop containing nucleoside triphosphate hydrolases"/>
    <property type="match status" value="1"/>
</dbReference>
<evidence type="ECO:0000259" key="7">
    <source>
        <dbReference type="Pfam" id="PF18052"/>
    </source>
</evidence>
<evidence type="ECO:0000256" key="1">
    <source>
        <dbReference type="ARBA" id="ARBA00008894"/>
    </source>
</evidence>
<dbReference type="Gene3D" id="3.40.50.300">
    <property type="entry name" value="P-loop containing nucleotide triphosphate hydrolases"/>
    <property type="match status" value="1"/>
</dbReference>
<dbReference type="AlphaFoldDB" id="A0A0A9FK93"/>
<dbReference type="InterPro" id="IPR027417">
    <property type="entry name" value="P-loop_NTPase"/>
</dbReference>
<evidence type="ECO:0000259" key="6">
    <source>
        <dbReference type="Pfam" id="PF00931"/>
    </source>
</evidence>
<reference evidence="8" key="1">
    <citation type="submission" date="2014-09" db="EMBL/GenBank/DDBJ databases">
        <authorList>
            <person name="Magalhaes I.L.F."/>
            <person name="Oliveira U."/>
            <person name="Santos F.R."/>
            <person name="Vidigal T.H.D.A."/>
            <person name="Brescovit A.D."/>
            <person name="Santos A.J."/>
        </authorList>
    </citation>
    <scope>NUCLEOTIDE SEQUENCE</scope>
    <source>
        <tissue evidence="8">Shoot tissue taken approximately 20 cm above the soil surface</tissue>
    </source>
</reference>
<dbReference type="PANTHER" id="PTHR19338">
    <property type="entry name" value="TRANSLOCASE OF INNER MITOCHONDRIAL MEMBRANE 13 HOMOLOG"/>
    <property type="match status" value="1"/>
</dbReference>
<keyword evidence="4" id="KW-0547">Nucleotide-binding</keyword>
<reference evidence="8" key="2">
    <citation type="journal article" date="2015" name="Data Brief">
        <title>Shoot transcriptome of the giant reed, Arundo donax.</title>
        <authorList>
            <person name="Barrero R.A."/>
            <person name="Guerrero F.D."/>
            <person name="Moolhuijzen P."/>
            <person name="Goolsby J.A."/>
            <person name="Tidwell J."/>
            <person name="Bellgard S.E."/>
            <person name="Bellgard M.I."/>
        </authorList>
    </citation>
    <scope>NUCLEOTIDE SEQUENCE</scope>
    <source>
        <tissue evidence="8">Shoot tissue taken approximately 20 cm above the soil surface</tissue>
    </source>
</reference>
<dbReference type="PANTHER" id="PTHR19338:SF65">
    <property type="entry name" value="OS06G0163900 PROTEIN"/>
    <property type="match status" value="1"/>
</dbReference>
<dbReference type="Pfam" id="PF18052">
    <property type="entry name" value="Rx_N"/>
    <property type="match status" value="1"/>
</dbReference>
<evidence type="ECO:0000256" key="3">
    <source>
        <dbReference type="ARBA" id="ARBA00022737"/>
    </source>
</evidence>
<sequence>MAGIVVSASKGVIDSVLAKLDELIGDECAGLIGVSGDIRFLRDELPAMNALLENLEKVEDTQELNPLVKVWRHQVREMTYDTEDFIDNFMSNAESVDAKAGFMDKVSHFLQTWRARLETAWQIKDRKTRLQQINERCNKRYKYADCTSSTTYVVVDPRISAFYKEAASLVGIDGPKEELINQVMHDQGQQLKVVSIVEFGGLGKTMLANELFREVGGQFNCKAFVCLTKTRHNETIEQYIVTTCATYRFSCFRDGPHQLHQKTLAG</sequence>
<comment type="similarity">
    <text evidence="1">Belongs to the disease resistance NB-LRR family.</text>
</comment>
<organism evidence="8">
    <name type="scientific">Arundo donax</name>
    <name type="common">Giant reed</name>
    <name type="synonym">Donax arundinaceus</name>
    <dbReference type="NCBI Taxonomy" id="35708"/>
    <lineage>
        <taxon>Eukaryota</taxon>
        <taxon>Viridiplantae</taxon>
        <taxon>Streptophyta</taxon>
        <taxon>Embryophyta</taxon>
        <taxon>Tracheophyta</taxon>
        <taxon>Spermatophyta</taxon>
        <taxon>Magnoliopsida</taxon>
        <taxon>Liliopsida</taxon>
        <taxon>Poales</taxon>
        <taxon>Poaceae</taxon>
        <taxon>PACMAD clade</taxon>
        <taxon>Arundinoideae</taxon>
        <taxon>Arundineae</taxon>
        <taxon>Arundo</taxon>
    </lineage>
</organism>
<proteinExistence type="inferred from homology"/>
<feature type="domain" description="Disease resistance N-terminal" evidence="7">
    <location>
        <begin position="12"/>
        <end position="101"/>
    </location>
</feature>
<keyword evidence="5" id="KW-0611">Plant defense</keyword>
<evidence type="ECO:0000256" key="4">
    <source>
        <dbReference type="ARBA" id="ARBA00022741"/>
    </source>
</evidence>
<evidence type="ECO:0000256" key="5">
    <source>
        <dbReference type="ARBA" id="ARBA00022821"/>
    </source>
</evidence>
<dbReference type="CDD" id="cd14798">
    <property type="entry name" value="RX-CC_like"/>
    <property type="match status" value="1"/>
</dbReference>